<feature type="compositionally biased region" description="Basic and acidic residues" evidence="2">
    <location>
        <begin position="174"/>
        <end position="186"/>
    </location>
</feature>
<keyword evidence="1" id="KW-0175">Coiled coil</keyword>
<reference evidence="4" key="1">
    <citation type="journal article" date="2017" name="bioRxiv">
        <title>Comparative analysis of the genomes of Stylophora pistillata and Acropora digitifera provides evidence for extensive differences between species of corals.</title>
        <authorList>
            <person name="Voolstra C.R."/>
            <person name="Li Y."/>
            <person name="Liew Y.J."/>
            <person name="Baumgarten S."/>
            <person name="Zoccola D."/>
            <person name="Flot J.-F."/>
            <person name="Tambutte S."/>
            <person name="Allemand D."/>
            <person name="Aranda M."/>
        </authorList>
    </citation>
    <scope>NUCLEOTIDE SEQUENCE [LARGE SCALE GENOMIC DNA]</scope>
</reference>
<feature type="region of interest" description="Disordered" evidence="2">
    <location>
        <begin position="158"/>
        <end position="218"/>
    </location>
</feature>
<feature type="region of interest" description="Disordered" evidence="2">
    <location>
        <begin position="331"/>
        <end position="356"/>
    </location>
</feature>
<dbReference type="EMBL" id="LSMT01000051">
    <property type="protein sequence ID" value="PFX30400.1"/>
    <property type="molecule type" value="Genomic_DNA"/>
</dbReference>
<dbReference type="PANTHER" id="PTHR47331">
    <property type="entry name" value="PHD-TYPE DOMAIN-CONTAINING PROTEIN"/>
    <property type="match status" value="1"/>
</dbReference>
<proteinExistence type="predicted"/>
<gene>
    <name evidence="3" type="ORF">AWC38_SpisGene4851</name>
</gene>
<sequence>MWDLASDEGGTFECTKSPDNMVLCEPEEIQELLIEEERKVDSQVYDNLYNEVHLRGAVQKWMIEASLRVREEKDERRSSKSTVKTRSSKFSRASTTPSKAKAVQAKVRQAELEAGIAQLHQVEAARKEAERVKLEAEFAAAAAASKVYEDAIKEDEEQYLGSDDPDIDGTDPSHWPEPKRHPEGFKPSKNTCQARTSDLDLEHPSDPAAKQLKDSLNPETPEFISPITPWQQGVGTSGEEALKSSVVGGPKIRNGDRTALLVLSEKLQNCYWAMIELNSNELDCSTNLQQIYDRLPDPLPTKWRRSANSYRDKTGGREPSLKELSAVITAESQTENDPVYGRSSHPTTRVGSGFRP</sequence>
<feature type="compositionally biased region" description="Acidic residues" evidence="2">
    <location>
        <begin position="158"/>
        <end position="169"/>
    </location>
</feature>
<name>A0A2B4SNF6_STYPI</name>
<feature type="coiled-coil region" evidence="1">
    <location>
        <begin position="117"/>
        <end position="144"/>
    </location>
</feature>
<evidence type="ECO:0000313" key="4">
    <source>
        <dbReference type="Proteomes" id="UP000225706"/>
    </source>
</evidence>
<organism evidence="3 4">
    <name type="scientific">Stylophora pistillata</name>
    <name type="common">Smooth cauliflower coral</name>
    <dbReference type="NCBI Taxonomy" id="50429"/>
    <lineage>
        <taxon>Eukaryota</taxon>
        <taxon>Metazoa</taxon>
        <taxon>Cnidaria</taxon>
        <taxon>Anthozoa</taxon>
        <taxon>Hexacorallia</taxon>
        <taxon>Scleractinia</taxon>
        <taxon>Astrocoeniina</taxon>
        <taxon>Pocilloporidae</taxon>
        <taxon>Stylophora</taxon>
    </lineage>
</organism>
<evidence type="ECO:0000313" key="3">
    <source>
        <dbReference type="EMBL" id="PFX30400.1"/>
    </source>
</evidence>
<protein>
    <submittedName>
        <fullName evidence="3">Uncharacterized protein</fullName>
    </submittedName>
</protein>
<accession>A0A2B4SNF6</accession>
<feature type="compositionally biased region" description="Low complexity" evidence="2">
    <location>
        <begin position="80"/>
        <end position="92"/>
    </location>
</feature>
<dbReference type="AlphaFoldDB" id="A0A2B4SNF6"/>
<keyword evidence="4" id="KW-1185">Reference proteome</keyword>
<dbReference type="Proteomes" id="UP000225706">
    <property type="component" value="Unassembled WGS sequence"/>
</dbReference>
<evidence type="ECO:0000256" key="2">
    <source>
        <dbReference type="SAM" id="MobiDB-lite"/>
    </source>
</evidence>
<comment type="caution">
    <text evidence="3">The sequence shown here is derived from an EMBL/GenBank/DDBJ whole genome shotgun (WGS) entry which is preliminary data.</text>
</comment>
<feature type="region of interest" description="Disordered" evidence="2">
    <location>
        <begin position="71"/>
        <end position="102"/>
    </location>
</feature>
<evidence type="ECO:0000256" key="1">
    <source>
        <dbReference type="SAM" id="Coils"/>
    </source>
</evidence>